<evidence type="ECO:0000313" key="8">
    <source>
        <dbReference type="EMBL" id="KAD2393265.1"/>
    </source>
</evidence>
<evidence type="ECO:0000256" key="6">
    <source>
        <dbReference type="ARBA" id="ARBA00022918"/>
    </source>
</evidence>
<protein>
    <recommendedName>
        <fullName evidence="7">Reverse transcriptase RNase H-like domain-containing protein</fullName>
    </recommendedName>
</protein>
<keyword evidence="9" id="KW-1185">Reference proteome</keyword>
<comment type="caution">
    <text evidence="8">The sequence shown here is derived from an EMBL/GenBank/DDBJ whole genome shotgun (WGS) entry which is preliminary data.</text>
</comment>
<evidence type="ECO:0000256" key="2">
    <source>
        <dbReference type="ARBA" id="ARBA00022695"/>
    </source>
</evidence>
<dbReference type="GO" id="GO:0016787">
    <property type="term" value="F:hydrolase activity"/>
    <property type="evidence" value="ECO:0007669"/>
    <property type="project" value="UniProtKB-KW"/>
</dbReference>
<dbReference type="Pfam" id="PF17917">
    <property type="entry name" value="RT_RNaseH"/>
    <property type="match status" value="1"/>
</dbReference>
<dbReference type="Proteomes" id="UP000326396">
    <property type="component" value="Linkage Group LG9"/>
</dbReference>
<dbReference type="GO" id="GO:0003964">
    <property type="term" value="F:RNA-directed DNA polymerase activity"/>
    <property type="evidence" value="ECO:0007669"/>
    <property type="project" value="UniProtKB-KW"/>
</dbReference>
<evidence type="ECO:0000256" key="5">
    <source>
        <dbReference type="ARBA" id="ARBA00022801"/>
    </source>
</evidence>
<proteinExistence type="predicted"/>
<reference evidence="8 9" key="1">
    <citation type="submission" date="2019-05" db="EMBL/GenBank/DDBJ databases">
        <title>Mikania micrantha, genome provides insights into the molecular mechanism of rapid growth.</title>
        <authorList>
            <person name="Liu B."/>
        </authorList>
    </citation>
    <scope>NUCLEOTIDE SEQUENCE [LARGE SCALE GENOMIC DNA]</scope>
    <source>
        <strain evidence="8">NLD-2019</strain>
        <tissue evidence="8">Leaf</tissue>
    </source>
</reference>
<organism evidence="8 9">
    <name type="scientific">Mikania micrantha</name>
    <name type="common">bitter vine</name>
    <dbReference type="NCBI Taxonomy" id="192012"/>
    <lineage>
        <taxon>Eukaryota</taxon>
        <taxon>Viridiplantae</taxon>
        <taxon>Streptophyta</taxon>
        <taxon>Embryophyta</taxon>
        <taxon>Tracheophyta</taxon>
        <taxon>Spermatophyta</taxon>
        <taxon>Magnoliopsida</taxon>
        <taxon>eudicotyledons</taxon>
        <taxon>Gunneridae</taxon>
        <taxon>Pentapetalae</taxon>
        <taxon>asterids</taxon>
        <taxon>campanulids</taxon>
        <taxon>Asterales</taxon>
        <taxon>Asteraceae</taxon>
        <taxon>Asteroideae</taxon>
        <taxon>Heliantheae alliance</taxon>
        <taxon>Eupatorieae</taxon>
        <taxon>Mikania</taxon>
    </lineage>
</organism>
<dbReference type="GO" id="GO:0004519">
    <property type="term" value="F:endonuclease activity"/>
    <property type="evidence" value="ECO:0007669"/>
    <property type="project" value="UniProtKB-KW"/>
</dbReference>
<dbReference type="EMBL" id="SZYD01000019">
    <property type="protein sequence ID" value="KAD2393265.1"/>
    <property type="molecule type" value="Genomic_DNA"/>
</dbReference>
<sequence length="156" mass="17795">MPHTRSQGAPEFELTSPEQILRPRQQVSLLNPSLVMDPPPPPPPWRTLHELASHGVVGARVDKHFHPIYYASKTLDAAQENYTTTEKELLAVVYAFDKFRSYLVLSKTVVYTDHAALRYLFAKKDAKPRLIRWILLLSEFDIEIKDKKGAENVVAT</sequence>
<keyword evidence="6" id="KW-0695">RNA-directed DNA polymerase</keyword>
<keyword evidence="3" id="KW-0540">Nuclease</keyword>
<evidence type="ECO:0000313" key="9">
    <source>
        <dbReference type="Proteomes" id="UP000326396"/>
    </source>
</evidence>
<evidence type="ECO:0000256" key="1">
    <source>
        <dbReference type="ARBA" id="ARBA00022679"/>
    </source>
</evidence>
<keyword evidence="5" id="KW-0378">Hydrolase</keyword>
<evidence type="ECO:0000256" key="4">
    <source>
        <dbReference type="ARBA" id="ARBA00022759"/>
    </source>
</evidence>
<keyword evidence="1" id="KW-0808">Transferase</keyword>
<dbReference type="InterPro" id="IPR043502">
    <property type="entry name" value="DNA/RNA_pol_sf"/>
</dbReference>
<name>A0A5N6LM71_9ASTR</name>
<accession>A0A5N6LM71</accession>
<dbReference type="CDD" id="cd09274">
    <property type="entry name" value="RNase_HI_RT_Ty3"/>
    <property type="match status" value="1"/>
</dbReference>
<evidence type="ECO:0000259" key="7">
    <source>
        <dbReference type="Pfam" id="PF17917"/>
    </source>
</evidence>
<dbReference type="PANTHER" id="PTHR34072:SF44">
    <property type="entry name" value="RNA-DIRECTED DNA POLYMERASE"/>
    <property type="match status" value="1"/>
</dbReference>
<evidence type="ECO:0000256" key="3">
    <source>
        <dbReference type="ARBA" id="ARBA00022722"/>
    </source>
</evidence>
<feature type="domain" description="Reverse transcriptase RNase H-like" evidence="7">
    <location>
        <begin position="60"/>
        <end position="140"/>
    </location>
</feature>
<dbReference type="OrthoDB" id="10055717at2759"/>
<dbReference type="InterPro" id="IPR041373">
    <property type="entry name" value="RT_RNaseH"/>
</dbReference>
<dbReference type="SUPFAM" id="SSF56672">
    <property type="entry name" value="DNA/RNA polymerases"/>
    <property type="match status" value="1"/>
</dbReference>
<keyword evidence="4" id="KW-0255">Endonuclease</keyword>
<dbReference type="AlphaFoldDB" id="A0A5N6LM71"/>
<dbReference type="PANTHER" id="PTHR34072">
    <property type="entry name" value="ENZYMATIC POLYPROTEIN-RELATED"/>
    <property type="match status" value="1"/>
</dbReference>
<keyword evidence="2" id="KW-0548">Nucleotidyltransferase</keyword>
<gene>
    <name evidence="8" type="ORF">E3N88_40242</name>
</gene>